<dbReference type="InterPro" id="IPR050706">
    <property type="entry name" value="Cyclic-di-GMP_PDE-like"/>
</dbReference>
<dbReference type="Pfam" id="PF00563">
    <property type="entry name" value="EAL"/>
    <property type="match status" value="1"/>
</dbReference>
<dbReference type="Proteomes" id="UP001141183">
    <property type="component" value="Unassembled WGS sequence"/>
</dbReference>
<dbReference type="CDD" id="cd01948">
    <property type="entry name" value="EAL"/>
    <property type="match status" value="1"/>
</dbReference>
<dbReference type="Gene3D" id="3.20.20.450">
    <property type="entry name" value="EAL domain"/>
    <property type="match status" value="1"/>
</dbReference>
<accession>A0A9X3XNS2</accession>
<evidence type="ECO:0000313" key="3">
    <source>
        <dbReference type="Proteomes" id="UP001141183"/>
    </source>
</evidence>
<dbReference type="SMART" id="SM00052">
    <property type="entry name" value="EAL"/>
    <property type="match status" value="1"/>
</dbReference>
<proteinExistence type="predicted"/>
<sequence>MRSLTEEDFKVSVNISYTALKQINFLERVMSIVNESNVNPNFIKIEITEDEIIDNIESTVKILNKLRKLGFNIALDDFGVGYSFFNYIKTLPLDTLKIDRSLLISVENDKKTFAIIKTLINLAHTLGLDVVCEGVEMKNQFELLKNIEYDKIQGYYISKPLNLNDFYKLILNINNIETCFKEVAVTNLI</sequence>
<dbReference type="PROSITE" id="PS50883">
    <property type="entry name" value="EAL"/>
    <property type="match status" value="1"/>
</dbReference>
<protein>
    <submittedName>
        <fullName evidence="2">EAL domain-containing protein</fullName>
    </submittedName>
</protein>
<dbReference type="EMBL" id="JAMRYU010000015">
    <property type="protein sequence ID" value="MDC4241409.1"/>
    <property type="molecule type" value="Genomic_DNA"/>
</dbReference>
<dbReference type="RefSeq" id="WP_242983059.1">
    <property type="nucleotide sequence ID" value="NZ_JAHLZG010000003.1"/>
</dbReference>
<evidence type="ECO:0000259" key="1">
    <source>
        <dbReference type="PROSITE" id="PS50883"/>
    </source>
</evidence>
<name>A0A9X3XNS2_9CLOT</name>
<organism evidence="2 3">
    <name type="scientific">Clostridium tertium</name>
    <dbReference type="NCBI Taxonomy" id="1559"/>
    <lineage>
        <taxon>Bacteria</taxon>
        <taxon>Bacillati</taxon>
        <taxon>Bacillota</taxon>
        <taxon>Clostridia</taxon>
        <taxon>Eubacteriales</taxon>
        <taxon>Clostridiaceae</taxon>
        <taxon>Clostridium</taxon>
    </lineage>
</organism>
<dbReference type="PANTHER" id="PTHR33121">
    <property type="entry name" value="CYCLIC DI-GMP PHOSPHODIESTERASE PDEF"/>
    <property type="match status" value="1"/>
</dbReference>
<dbReference type="AlphaFoldDB" id="A0A9X3XNS2"/>
<dbReference type="PANTHER" id="PTHR33121:SF71">
    <property type="entry name" value="OXYGEN SENSOR PROTEIN DOSP"/>
    <property type="match status" value="1"/>
</dbReference>
<evidence type="ECO:0000313" key="2">
    <source>
        <dbReference type="EMBL" id="MDC4241409.1"/>
    </source>
</evidence>
<reference evidence="2" key="1">
    <citation type="submission" date="2022-05" db="EMBL/GenBank/DDBJ databases">
        <title>Draft genome sequence of Clostridium tertium strain CP3 isolated from Peru.</title>
        <authorList>
            <person name="Hurtado R."/>
            <person name="Lima L."/>
            <person name="Sousa T."/>
            <person name="Jaiswal A.K."/>
            <person name="Tiwari S."/>
            <person name="Maturrano L."/>
            <person name="Brenig B."/>
            <person name="Azevedo V."/>
        </authorList>
    </citation>
    <scope>NUCLEOTIDE SEQUENCE</scope>
    <source>
        <strain evidence="2">CP3</strain>
    </source>
</reference>
<gene>
    <name evidence="2" type="ORF">NE398_14725</name>
</gene>
<dbReference type="GO" id="GO:0071111">
    <property type="term" value="F:cyclic-guanylate-specific phosphodiesterase activity"/>
    <property type="evidence" value="ECO:0007669"/>
    <property type="project" value="InterPro"/>
</dbReference>
<feature type="domain" description="EAL" evidence="1">
    <location>
        <begin position="1"/>
        <end position="174"/>
    </location>
</feature>
<dbReference type="InterPro" id="IPR001633">
    <property type="entry name" value="EAL_dom"/>
</dbReference>
<dbReference type="InterPro" id="IPR035919">
    <property type="entry name" value="EAL_sf"/>
</dbReference>
<dbReference type="SUPFAM" id="SSF141868">
    <property type="entry name" value="EAL domain-like"/>
    <property type="match status" value="1"/>
</dbReference>
<comment type="caution">
    <text evidence="2">The sequence shown here is derived from an EMBL/GenBank/DDBJ whole genome shotgun (WGS) entry which is preliminary data.</text>
</comment>
<keyword evidence="3" id="KW-1185">Reference proteome</keyword>